<dbReference type="EMBL" id="CAJFCW020000002">
    <property type="protein sequence ID" value="CAG9090596.1"/>
    <property type="molecule type" value="Genomic_DNA"/>
</dbReference>
<dbReference type="InterPro" id="IPR009210">
    <property type="entry name" value="ASCC1"/>
</dbReference>
<name>A0A811K2K5_9BILA</name>
<dbReference type="OrthoDB" id="277832at2759"/>
<evidence type="ECO:0000313" key="3">
    <source>
        <dbReference type="Proteomes" id="UP000614601"/>
    </source>
</evidence>
<proteinExistence type="predicted"/>
<dbReference type="InterPro" id="IPR004087">
    <property type="entry name" value="KH_dom"/>
</dbReference>
<dbReference type="CDD" id="cd00105">
    <property type="entry name" value="KH-I"/>
    <property type="match status" value="1"/>
</dbReference>
<protein>
    <recommendedName>
        <fullName evidence="1">K Homology domain-containing protein</fullName>
    </recommendedName>
</protein>
<accession>A0A811K2K5</accession>
<dbReference type="Gene3D" id="3.90.1140.10">
    <property type="entry name" value="Cyclic phosphodiesterase"/>
    <property type="match status" value="1"/>
</dbReference>
<feature type="domain" description="K Homology" evidence="1">
    <location>
        <begin position="79"/>
        <end position="148"/>
    </location>
</feature>
<dbReference type="AlphaFoldDB" id="A0A811K2K5"/>
<comment type="caution">
    <text evidence="2">The sequence shown here is derived from an EMBL/GenBank/DDBJ whole genome shotgun (WGS) entry which is preliminary data.</text>
</comment>
<evidence type="ECO:0000313" key="2">
    <source>
        <dbReference type="EMBL" id="CAD5210045.1"/>
    </source>
</evidence>
<dbReference type="EMBL" id="CAJFDH010000002">
    <property type="protein sequence ID" value="CAD5210045.1"/>
    <property type="molecule type" value="Genomic_DNA"/>
</dbReference>
<dbReference type="GO" id="GO:0006307">
    <property type="term" value="P:DNA alkylation repair"/>
    <property type="evidence" value="ECO:0007669"/>
    <property type="project" value="InterPro"/>
</dbReference>
<sequence>MNPVNSHVYIVDGCVYRRNIPVERIYDHEQKQGNVKDFDSDGSDVDEGNVNVDAYEYEERQEDHEVDESGRISYDSDKKSWMGKAYVPDLLMGRFIGTKAMNKKKMEESTRCNIQIPQKGSSSPVVIYSTVGKSCVESCLDQIELFLCTQRERSGPSHFVSLPLNVEPIMSNYEKFKEEVSTVAIIDPNIWVLRGKLHLTLSIMTLFDDNEVEKIGKRIDELVETKIRALLKNKPMKVSIKGLGHFGDEDGTETRVLFAKPSGDKLNEVRKLVYDALREMDLGKKIKNDGTVLHMTLAKVWSKEQVFDTSEVLAKFANFDFGCVDVAELRICLMHQLDSNSGTYQISYVSLLS</sequence>
<dbReference type="Pfam" id="PF10469">
    <property type="entry name" value="AKAP7_NLS"/>
    <property type="match status" value="1"/>
</dbReference>
<dbReference type="GO" id="GO:0003723">
    <property type="term" value="F:RNA binding"/>
    <property type="evidence" value="ECO:0007669"/>
    <property type="project" value="InterPro"/>
</dbReference>
<dbReference type="SMART" id="SM00322">
    <property type="entry name" value="KH"/>
    <property type="match status" value="1"/>
</dbReference>
<dbReference type="Proteomes" id="UP000783686">
    <property type="component" value="Unassembled WGS sequence"/>
</dbReference>
<dbReference type="GO" id="GO:0005634">
    <property type="term" value="C:nucleus"/>
    <property type="evidence" value="ECO:0007669"/>
    <property type="project" value="TreeGrafter"/>
</dbReference>
<gene>
    <name evidence="2" type="ORF">BOKJ2_LOCUS2991</name>
</gene>
<dbReference type="Gene3D" id="3.30.1370.10">
    <property type="entry name" value="K Homology domain, type 1"/>
    <property type="match status" value="1"/>
</dbReference>
<dbReference type="InterPro" id="IPR019510">
    <property type="entry name" value="AKAP7-like_phosphoesterase"/>
</dbReference>
<dbReference type="SUPFAM" id="SSF55144">
    <property type="entry name" value="LigT-like"/>
    <property type="match status" value="1"/>
</dbReference>
<dbReference type="InterPro" id="IPR009097">
    <property type="entry name" value="Cyclic_Pdiesterase"/>
</dbReference>
<dbReference type="Proteomes" id="UP000614601">
    <property type="component" value="Unassembled WGS sequence"/>
</dbReference>
<dbReference type="PANTHER" id="PTHR13360">
    <property type="entry name" value="ACTIVATING SIGNAL COINTEGRATOR 1 COMPLEX SUBUNIT 1"/>
    <property type="match status" value="1"/>
</dbReference>
<dbReference type="InterPro" id="IPR036612">
    <property type="entry name" value="KH_dom_type_1_sf"/>
</dbReference>
<dbReference type="InterPro" id="IPR004088">
    <property type="entry name" value="KH_dom_type_1"/>
</dbReference>
<keyword evidence="3" id="KW-1185">Reference proteome</keyword>
<dbReference type="GO" id="GO:0006355">
    <property type="term" value="P:regulation of DNA-templated transcription"/>
    <property type="evidence" value="ECO:0007669"/>
    <property type="project" value="TreeGrafter"/>
</dbReference>
<evidence type="ECO:0000259" key="1">
    <source>
        <dbReference type="SMART" id="SM00322"/>
    </source>
</evidence>
<dbReference type="PANTHER" id="PTHR13360:SF1">
    <property type="entry name" value="ACTIVATING SIGNAL COINTEGRATOR 1 COMPLEX SUBUNIT 1"/>
    <property type="match status" value="1"/>
</dbReference>
<reference evidence="2" key="1">
    <citation type="submission" date="2020-09" db="EMBL/GenBank/DDBJ databases">
        <authorList>
            <person name="Kikuchi T."/>
        </authorList>
    </citation>
    <scope>NUCLEOTIDE SEQUENCE</scope>
    <source>
        <strain evidence="2">SH1</strain>
    </source>
</reference>
<dbReference type="Pfam" id="PF00013">
    <property type="entry name" value="KH_1"/>
    <property type="match status" value="1"/>
</dbReference>
<dbReference type="SUPFAM" id="SSF54791">
    <property type="entry name" value="Eukaryotic type KH-domain (KH-domain type I)"/>
    <property type="match status" value="1"/>
</dbReference>
<organism evidence="2 3">
    <name type="scientific">Bursaphelenchus okinawaensis</name>
    <dbReference type="NCBI Taxonomy" id="465554"/>
    <lineage>
        <taxon>Eukaryota</taxon>
        <taxon>Metazoa</taxon>
        <taxon>Ecdysozoa</taxon>
        <taxon>Nematoda</taxon>
        <taxon>Chromadorea</taxon>
        <taxon>Rhabditida</taxon>
        <taxon>Tylenchina</taxon>
        <taxon>Tylenchomorpha</taxon>
        <taxon>Aphelenchoidea</taxon>
        <taxon>Aphelenchoididae</taxon>
        <taxon>Bursaphelenchus</taxon>
    </lineage>
</organism>